<dbReference type="Gene3D" id="2.102.10.10">
    <property type="entry name" value="Rieske [2Fe-2S] iron-sulphur domain"/>
    <property type="match status" value="1"/>
</dbReference>
<protein>
    <submittedName>
        <fullName evidence="8">Aromatic ring-hydroxylating dioxygenase subunit alpha</fullName>
    </submittedName>
</protein>
<keyword evidence="4" id="KW-0560">Oxidoreductase</keyword>
<organism evidence="8 9">
    <name type="scientific">Novosphingobium album</name>
    <name type="common">ex Liu et al. 2023</name>
    <dbReference type="NCBI Taxonomy" id="3031130"/>
    <lineage>
        <taxon>Bacteria</taxon>
        <taxon>Pseudomonadati</taxon>
        <taxon>Pseudomonadota</taxon>
        <taxon>Alphaproteobacteria</taxon>
        <taxon>Sphingomonadales</taxon>
        <taxon>Sphingomonadaceae</taxon>
        <taxon>Novosphingobium</taxon>
    </lineage>
</organism>
<dbReference type="SUPFAM" id="SSF50022">
    <property type="entry name" value="ISP domain"/>
    <property type="match status" value="1"/>
</dbReference>
<reference evidence="8 9" key="1">
    <citation type="submission" date="2023-03" db="EMBL/GenBank/DDBJ databases">
        <title>NovoSphingobium album sp. nov. isolated from polycyclic aromatic hydrocarbons- and heavy-metal polluted soil.</title>
        <authorList>
            <person name="Liu Z."/>
            <person name="Wang K."/>
        </authorList>
    </citation>
    <scope>NUCLEOTIDE SEQUENCE [LARGE SCALE GENOMIC DNA]</scope>
    <source>
        <strain evidence="8 9">H3SJ31-1</strain>
    </source>
</reference>
<name>A0ABT5WPM8_9SPHN</name>
<proteinExistence type="predicted"/>
<dbReference type="InterPro" id="IPR036922">
    <property type="entry name" value="Rieske_2Fe-2S_sf"/>
</dbReference>
<evidence type="ECO:0000256" key="1">
    <source>
        <dbReference type="ARBA" id="ARBA00001962"/>
    </source>
</evidence>
<keyword evidence="5" id="KW-0408">Iron</keyword>
<keyword evidence="2" id="KW-0001">2Fe-2S</keyword>
<dbReference type="Pfam" id="PF00848">
    <property type="entry name" value="Ring_hydroxyl_A"/>
    <property type="match status" value="1"/>
</dbReference>
<dbReference type="Gene3D" id="3.90.380.10">
    <property type="entry name" value="Naphthalene 1,2-dioxygenase Alpha Subunit, Chain A, domain 1"/>
    <property type="match status" value="1"/>
</dbReference>
<evidence type="ECO:0000313" key="9">
    <source>
        <dbReference type="Proteomes" id="UP001216253"/>
    </source>
</evidence>
<dbReference type="InterPro" id="IPR015879">
    <property type="entry name" value="Ring_hydroxy_dOase_asu_C_dom"/>
</dbReference>
<comment type="caution">
    <text evidence="8">The sequence shown here is derived from an EMBL/GenBank/DDBJ whole genome shotgun (WGS) entry which is preliminary data.</text>
</comment>
<feature type="domain" description="Rieske" evidence="7">
    <location>
        <begin position="58"/>
        <end position="174"/>
    </location>
</feature>
<dbReference type="GO" id="GO:0051213">
    <property type="term" value="F:dioxygenase activity"/>
    <property type="evidence" value="ECO:0007669"/>
    <property type="project" value="UniProtKB-KW"/>
</dbReference>
<dbReference type="SUPFAM" id="SSF55961">
    <property type="entry name" value="Bet v1-like"/>
    <property type="match status" value="1"/>
</dbReference>
<dbReference type="CDD" id="cd00680">
    <property type="entry name" value="RHO_alpha_C"/>
    <property type="match status" value="1"/>
</dbReference>
<dbReference type="Pfam" id="PF00355">
    <property type="entry name" value="Rieske"/>
    <property type="match status" value="1"/>
</dbReference>
<dbReference type="CDD" id="cd03469">
    <property type="entry name" value="Rieske_RO_Alpha_N"/>
    <property type="match status" value="1"/>
</dbReference>
<keyword evidence="3" id="KW-0479">Metal-binding</keyword>
<sequence>MNDLGSTGLRPGAEALSHLGRSVEAIRAELGIDPVSVEAIRDPAIYALEREKIFRRAWLKVATAWEIPAIGDYKVKELPVADASVLIVRGKDDRIRAFHNVCTHRGNKVVPTSDFETFGRARANVVTCRFHGWVFGTDGPLRSVPLEGSFGTLDKACLGLREIACESWEGFVFINFADPPEQSLREYLGDFATLFGGYPYAEATTAFRYSTVLECNWKVALYAFSEGYHVPTIHAGSLPGFRGIEHADFKLIGPHASSTIYGLGMEAAESTARFAGLFHAGTDHGPRPDLLPPGINPTGRSDFQFELPNIFPNLLIHLASGCGYPGMAYFTHQFWPLDHGRTLWEGINYFRPARNAAERVAQLHVNALHRNAWLEDTATMEDTFTGIRSGAIDEMQLMDQEFLIRHAARTLDSYLAA</sequence>
<gene>
    <name evidence="8" type="ORF">PYV00_09730</name>
</gene>
<dbReference type="EMBL" id="JARESE010000028">
    <property type="protein sequence ID" value="MDE8651998.1"/>
    <property type="molecule type" value="Genomic_DNA"/>
</dbReference>
<accession>A0ABT5WPM8</accession>
<evidence type="ECO:0000313" key="8">
    <source>
        <dbReference type="EMBL" id="MDE8651998.1"/>
    </source>
</evidence>
<dbReference type="PANTHER" id="PTHR43756:SF5">
    <property type="entry name" value="CHOLINE MONOOXYGENASE, CHLOROPLASTIC"/>
    <property type="match status" value="1"/>
</dbReference>
<evidence type="ECO:0000256" key="4">
    <source>
        <dbReference type="ARBA" id="ARBA00023002"/>
    </source>
</evidence>
<dbReference type="InterPro" id="IPR017941">
    <property type="entry name" value="Rieske_2Fe-2S"/>
</dbReference>
<keyword evidence="8" id="KW-0223">Dioxygenase</keyword>
<dbReference type="PANTHER" id="PTHR43756">
    <property type="entry name" value="CHOLINE MONOOXYGENASE, CHLOROPLASTIC"/>
    <property type="match status" value="1"/>
</dbReference>
<dbReference type="InterPro" id="IPR001663">
    <property type="entry name" value="Rng_hydr_dOase-A"/>
</dbReference>
<dbReference type="Proteomes" id="UP001216253">
    <property type="component" value="Unassembled WGS sequence"/>
</dbReference>
<evidence type="ECO:0000256" key="5">
    <source>
        <dbReference type="ARBA" id="ARBA00023004"/>
    </source>
</evidence>
<dbReference type="PROSITE" id="PS51296">
    <property type="entry name" value="RIESKE"/>
    <property type="match status" value="1"/>
</dbReference>
<evidence type="ECO:0000256" key="6">
    <source>
        <dbReference type="ARBA" id="ARBA00023014"/>
    </source>
</evidence>
<evidence type="ECO:0000256" key="2">
    <source>
        <dbReference type="ARBA" id="ARBA00022714"/>
    </source>
</evidence>
<dbReference type="PRINTS" id="PR00090">
    <property type="entry name" value="RNGDIOXGNASE"/>
</dbReference>
<evidence type="ECO:0000256" key="3">
    <source>
        <dbReference type="ARBA" id="ARBA00022723"/>
    </source>
</evidence>
<keyword evidence="9" id="KW-1185">Reference proteome</keyword>
<comment type="cofactor">
    <cofactor evidence="1">
        <name>Fe cation</name>
        <dbReference type="ChEBI" id="CHEBI:24875"/>
    </cofactor>
</comment>
<keyword evidence="6" id="KW-0411">Iron-sulfur</keyword>
<dbReference type="RefSeq" id="WP_275228071.1">
    <property type="nucleotide sequence ID" value="NZ_JARESE010000028.1"/>
</dbReference>
<evidence type="ECO:0000259" key="7">
    <source>
        <dbReference type="PROSITE" id="PS51296"/>
    </source>
</evidence>